<feature type="transmembrane region" description="Helical" evidence="9">
    <location>
        <begin position="20"/>
        <end position="42"/>
    </location>
</feature>
<feature type="compositionally biased region" description="Pro residues" evidence="8">
    <location>
        <begin position="267"/>
        <end position="277"/>
    </location>
</feature>
<dbReference type="NCBIfam" id="NF007012">
    <property type="entry name" value="PRK09476.1"/>
    <property type="match status" value="1"/>
</dbReference>
<name>A0A809S786_9PROT</name>
<feature type="domain" description="4Fe-4S ferredoxin-type" evidence="10">
    <location>
        <begin position="184"/>
        <end position="215"/>
    </location>
</feature>
<keyword evidence="5" id="KW-0249">Electron transport</keyword>
<feature type="region of interest" description="Disordered" evidence="8">
    <location>
        <begin position="256"/>
        <end position="293"/>
    </location>
</feature>
<accession>A0A809S786</accession>
<evidence type="ECO:0000256" key="1">
    <source>
        <dbReference type="ARBA" id="ARBA00022448"/>
    </source>
</evidence>
<evidence type="ECO:0000256" key="8">
    <source>
        <dbReference type="SAM" id="MobiDB-lite"/>
    </source>
</evidence>
<keyword evidence="9" id="KW-0472">Membrane</keyword>
<dbReference type="PANTHER" id="PTHR42859:SF10">
    <property type="entry name" value="DIMETHYLSULFOXIDE REDUCTASE CHAIN B"/>
    <property type="match status" value="1"/>
</dbReference>
<dbReference type="GO" id="GO:0051539">
    <property type="term" value="F:4 iron, 4 sulfur cluster binding"/>
    <property type="evidence" value="ECO:0007669"/>
    <property type="project" value="UniProtKB-KW"/>
</dbReference>
<feature type="compositionally biased region" description="Low complexity" evidence="8">
    <location>
        <begin position="278"/>
        <end position="293"/>
    </location>
</feature>
<proteinExistence type="predicted"/>
<feature type="domain" description="4Fe-4S ferredoxin-type" evidence="10">
    <location>
        <begin position="137"/>
        <end position="173"/>
    </location>
</feature>
<reference evidence="11" key="1">
    <citation type="journal article" name="DNA Res.">
        <title>The physiological potential of anammox bacteria as revealed by their core genome structure.</title>
        <authorList>
            <person name="Okubo T."/>
            <person name="Toyoda A."/>
            <person name="Fukuhara K."/>
            <person name="Uchiyama I."/>
            <person name="Harigaya Y."/>
            <person name="Kuroiwa M."/>
            <person name="Suzuki T."/>
            <person name="Murakami Y."/>
            <person name="Suwa Y."/>
            <person name="Takami H."/>
        </authorList>
    </citation>
    <scope>NUCLEOTIDE SEQUENCE</scope>
    <source>
        <strain evidence="11">317325-3</strain>
    </source>
</reference>
<gene>
    <name evidence="11" type="ORF">DSYM_28200</name>
</gene>
<evidence type="ECO:0000256" key="9">
    <source>
        <dbReference type="SAM" id="Phobius"/>
    </source>
</evidence>
<organism evidence="11 12">
    <name type="scientific">Candidatus Desulfobacillus denitrificans</name>
    <dbReference type="NCBI Taxonomy" id="2608985"/>
    <lineage>
        <taxon>Bacteria</taxon>
        <taxon>Pseudomonadati</taxon>
        <taxon>Pseudomonadota</taxon>
        <taxon>Betaproteobacteria</taxon>
        <taxon>Candidatus Desulfobacillus</taxon>
    </lineage>
</organism>
<dbReference type="AlphaFoldDB" id="A0A809S786"/>
<keyword evidence="3" id="KW-0479">Metal-binding</keyword>
<keyword evidence="2" id="KW-0004">4Fe-4S</keyword>
<dbReference type="InterPro" id="IPR017900">
    <property type="entry name" value="4Fe4S_Fe_S_CS"/>
</dbReference>
<dbReference type="PROSITE" id="PS00198">
    <property type="entry name" value="4FE4S_FER_1"/>
    <property type="match status" value="2"/>
</dbReference>
<keyword evidence="9" id="KW-0812">Transmembrane</keyword>
<evidence type="ECO:0000256" key="3">
    <source>
        <dbReference type="ARBA" id="ARBA00022723"/>
    </source>
</evidence>
<dbReference type="NCBIfam" id="TIGR00397">
    <property type="entry name" value="mauM_napG"/>
    <property type="match status" value="1"/>
</dbReference>
<evidence type="ECO:0000256" key="7">
    <source>
        <dbReference type="ARBA" id="ARBA00023014"/>
    </source>
</evidence>
<dbReference type="InterPro" id="IPR004494">
    <property type="entry name" value="MauM_NapG"/>
</dbReference>
<dbReference type="Gene3D" id="3.30.70.20">
    <property type="match status" value="2"/>
</dbReference>
<keyword evidence="7" id="KW-0411">Iron-sulfur</keyword>
<sequence length="293" mass="31139">MHSTDMHKPEKSVAAARRQFLLDSARLACGVGLLGVGIGLYAKQAKALPPLAIRPPGALKEGDFLGACIRCGLCVRDCPYDILGLAKPEEPVATGTPYFVARQLPCEMCEDIPCVKACPTGALDHGLTDINKARMGLAVLVDQENCLNFLGLRCDICYRVCPVIDKAITLEQQLNARTGKHALFIPVVHSDACTGCGKCEKACPLEVAAIKVYPRELAKGEPGKHYRLGWVEKEKAGGSLVAPDVQHQYNLPEGMRYESGKGLMPSEAPPAAPPPAAPGAQPGLPKALQGGKL</sequence>
<dbReference type="EMBL" id="AP021857">
    <property type="protein sequence ID" value="BBO22121.1"/>
    <property type="molecule type" value="Genomic_DNA"/>
</dbReference>
<evidence type="ECO:0000259" key="10">
    <source>
        <dbReference type="PROSITE" id="PS51379"/>
    </source>
</evidence>
<keyword evidence="6" id="KW-0408">Iron</keyword>
<protein>
    <submittedName>
        <fullName evidence="11">Ferredoxin-type protein NapG, partial</fullName>
    </submittedName>
</protein>
<evidence type="ECO:0000256" key="4">
    <source>
        <dbReference type="ARBA" id="ARBA00022737"/>
    </source>
</evidence>
<dbReference type="GO" id="GO:0046872">
    <property type="term" value="F:metal ion binding"/>
    <property type="evidence" value="ECO:0007669"/>
    <property type="project" value="UniProtKB-KW"/>
</dbReference>
<keyword evidence="9" id="KW-1133">Transmembrane helix</keyword>
<evidence type="ECO:0000313" key="11">
    <source>
        <dbReference type="EMBL" id="BBO22121.1"/>
    </source>
</evidence>
<dbReference type="CDD" id="cd16373">
    <property type="entry name" value="DMSOR_beta_like"/>
    <property type="match status" value="1"/>
</dbReference>
<evidence type="ECO:0000313" key="12">
    <source>
        <dbReference type="Proteomes" id="UP000662914"/>
    </source>
</evidence>
<dbReference type="PROSITE" id="PS51379">
    <property type="entry name" value="4FE4S_FER_2"/>
    <property type="match status" value="4"/>
</dbReference>
<feature type="domain" description="4Fe-4S ferredoxin-type" evidence="10">
    <location>
        <begin position="57"/>
        <end position="88"/>
    </location>
</feature>
<keyword evidence="1" id="KW-0813">Transport</keyword>
<dbReference type="Proteomes" id="UP000662914">
    <property type="component" value="Chromosome"/>
</dbReference>
<feature type="domain" description="4Fe-4S ferredoxin-type" evidence="10">
    <location>
        <begin position="96"/>
        <end position="128"/>
    </location>
</feature>
<dbReference type="InterPro" id="IPR017896">
    <property type="entry name" value="4Fe4S_Fe-S-bd"/>
</dbReference>
<dbReference type="PANTHER" id="PTHR42859">
    <property type="entry name" value="OXIDOREDUCTASE"/>
    <property type="match status" value="1"/>
</dbReference>
<dbReference type="InterPro" id="IPR050294">
    <property type="entry name" value="RnfB_subfamily"/>
</dbReference>
<evidence type="ECO:0000256" key="2">
    <source>
        <dbReference type="ARBA" id="ARBA00022485"/>
    </source>
</evidence>
<evidence type="ECO:0000256" key="5">
    <source>
        <dbReference type="ARBA" id="ARBA00022982"/>
    </source>
</evidence>
<dbReference type="SUPFAM" id="SSF54862">
    <property type="entry name" value="4Fe-4S ferredoxins"/>
    <property type="match status" value="1"/>
</dbReference>
<dbReference type="KEGG" id="ddz:DSYM_28200"/>
<evidence type="ECO:0000256" key="6">
    <source>
        <dbReference type="ARBA" id="ARBA00023004"/>
    </source>
</evidence>
<keyword evidence="4" id="KW-0677">Repeat</keyword>
<dbReference type="Pfam" id="PF12838">
    <property type="entry name" value="Fer4_7"/>
    <property type="match status" value="2"/>
</dbReference>